<dbReference type="EMBL" id="QGKY02000089">
    <property type="protein sequence ID" value="KAF2616082.1"/>
    <property type="molecule type" value="Genomic_DNA"/>
</dbReference>
<feature type="compositionally biased region" description="Basic and acidic residues" evidence="1">
    <location>
        <begin position="401"/>
        <end position="414"/>
    </location>
</feature>
<feature type="compositionally biased region" description="Low complexity" evidence="1">
    <location>
        <begin position="171"/>
        <end position="184"/>
    </location>
</feature>
<feature type="compositionally biased region" description="Polar residues" evidence="1">
    <location>
        <begin position="283"/>
        <end position="304"/>
    </location>
</feature>
<evidence type="ECO:0000256" key="1">
    <source>
        <dbReference type="SAM" id="MobiDB-lite"/>
    </source>
</evidence>
<feature type="region of interest" description="Disordered" evidence="1">
    <location>
        <begin position="274"/>
        <end position="304"/>
    </location>
</feature>
<sequence length="970" mass="110399">MTTVARPQRIKTGMRHKAGMGMRKLEEQSKSCFSRHGKKRKPGTWVITPTPAPSKPVSDFLQKVHAQQYQEQQGNSTDILTRSCKFGTLDPQGSALLIDRQQHFCVARFCSTTVDPDTSPVDRYMPSSTGSNKETQLIFSLDPASLERSIRKEARSLSTDNNTSVLLNSAQPPSTQTPVPSTDTRSPLSTDNTHLPSNDIFHLTSFDIPSRTSIDTEPRGMVAPLILVRDNNGDLHDQEGHLRNAAVVKEEKLQEGDFEVESLMSFGESHWCRSAPDTEHRSTYTNPNRSTKIPAHRSTTPTESIASCNAVKNLTHEEFAAKHPHPPSPDNVRIDRHANSNIDRSTLRGQYRSTTFTAYRSTSPYYLPSADAEDRSYHCGAEYESDYLASIDTHPVTSIDNAHRKSTDTHKEESVETYPDEWENNSYNPTIAAYTKQNMHTDEYDEDYEEERATEYRAILDEEDKLLHHSSWKRNAPSIDMTSWPSIDMTSWPSIDTQPQQLCRKRASTDTAYYKSVDTDFNRAREGDYPIGSWADEHHHESFAVETSTYAPGADNLRDNQIQAEAAWERTRFSHPIDTRNQQSIDIRHQQSIDNNFATSIDNRPIPKTTISEKDKLDNQYLTPDEFGIFRDPDGYAKATDGLTLQVSREDIADILQTANGADSLFMHQCNNPEQKAKKKCYDTAGGIDNGLIQRSRHTNRPSIDVAIPTSVNRQPEFGRRAYDLYGNRKFYWEEKDEYGVYIDDRRYAKDLDGHTIPVHTKDIRRLLERASRDVPAYICLPEHASSFTQTKLVPEIYTKDEISEMFYGVCGEHERNKEAFHIKLDGVYYPLNDSISWLTTCMEEMKQDIARIQHATDVARPPMIDRRKPPSIDIRPPTSLDRHHHTSIDNRLTSSIDNKERLDGRCDDIYFPMDLSISALTSKVEAIQGELVKIQSYIARRPEASLLIDRRNNISTNIHNQTSVDNATN</sequence>
<feature type="region of interest" description="Disordered" evidence="1">
    <location>
        <begin position="863"/>
        <end position="886"/>
    </location>
</feature>
<accession>A0A8S9MAQ0</accession>
<feature type="compositionally biased region" description="Polar residues" evidence="1">
    <location>
        <begin position="185"/>
        <end position="195"/>
    </location>
</feature>
<feature type="region of interest" description="Disordered" evidence="1">
    <location>
        <begin position="154"/>
        <end position="195"/>
    </location>
</feature>
<gene>
    <name evidence="2" type="ORF">F2Q70_00011312</name>
</gene>
<name>A0A8S9MAQ0_BRACR</name>
<dbReference type="AlphaFoldDB" id="A0A8S9MAQ0"/>
<organism evidence="2">
    <name type="scientific">Brassica cretica</name>
    <name type="common">Mustard</name>
    <dbReference type="NCBI Taxonomy" id="69181"/>
    <lineage>
        <taxon>Eukaryota</taxon>
        <taxon>Viridiplantae</taxon>
        <taxon>Streptophyta</taxon>
        <taxon>Embryophyta</taxon>
        <taxon>Tracheophyta</taxon>
        <taxon>Spermatophyta</taxon>
        <taxon>Magnoliopsida</taxon>
        <taxon>eudicotyledons</taxon>
        <taxon>Gunneridae</taxon>
        <taxon>Pentapetalae</taxon>
        <taxon>rosids</taxon>
        <taxon>malvids</taxon>
        <taxon>Brassicales</taxon>
        <taxon>Brassicaceae</taxon>
        <taxon>Brassiceae</taxon>
        <taxon>Brassica</taxon>
    </lineage>
</organism>
<comment type="caution">
    <text evidence="2">The sequence shown here is derived from an EMBL/GenBank/DDBJ whole genome shotgun (WGS) entry which is preliminary data.</text>
</comment>
<feature type="compositionally biased region" description="Polar residues" evidence="1">
    <location>
        <begin position="156"/>
        <end position="170"/>
    </location>
</feature>
<evidence type="ECO:0000313" key="2">
    <source>
        <dbReference type="EMBL" id="KAF2616082.1"/>
    </source>
</evidence>
<feature type="region of interest" description="Disordered" evidence="1">
    <location>
        <begin position="401"/>
        <end position="426"/>
    </location>
</feature>
<proteinExistence type="predicted"/>
<protein>
    <submittedName>
        <fullName evidence="2">Uncharacterized protein</fullName>
    </submittedName>
</protein>
<reference evidence="2" key="1">
    <citation type="submission" date="2019-12" db="EMBL/GenBank/DDBJ databases">
        <title>Genome sequencing and annotation of Brassica cretica.</title>
        <authorList>
            <person name="Studholme D.J."/>
            <person name="Sarris P.F."/>
        </authorList>
    </citation>
    <scope>NUCLEOTIDE SEQUENCE</scope>
    <source>
        <strain evidence="2">PFS-102/07</strain>
        <tissue evidence="2">Leaf</tissue>
    </source>
</reference>